<reference evidence="2 3" key="1">
    <citation type="submission" date="2016-12" db="EMBL/GenBank/DDBJ databases">
        <authorList>
            <person name="Song W.-J."/>
            <person name="Kurnit D.M."/>
        </authorList>
    </citation>
    <scope>NUCLEOTIDE SEQUENCE [LARGE SCALE GENOMIC DNA]</scope>
    <source>
        <strain evidence="2 3">HSG9</strain>
    </source>
</reference>
<dbReference type="PANTHER" id="PTHR43201">
    <property type="entry name" value="ACYL-COA SYNTHETASE"/>
    <property type="match status" value="1"/>
</dbReference>
<evidence type="ECO:0000313" key="3">
    <source>
        <dbReference type="Proteomes" id="UP000191680"/>
    </source>
</evidence>
<keyword evidence="2" id="KW-0436">Ligase</keyword>
<proteinExistence type="predicted"/>
<feature type="domain" description="AMP-dependent synthetase/ligase" evidence="1">
    <location>
        <begin position="55"/>
        <end position="197"/>
    </location>
</feature>
<dbReference type="GO" id="GO:0031956">
    <property type="term" value="F:medium-chain fatty acid-CoA ligase activity"/>
    <property type="evidence" value="ECO:0007669"/>
    <property type="project" value="TreeGrafter"/>
</dbReference>
<organism evidence="2 3">
    <name type="scientific">Croceivirga radicis</name>
    <dbReference type="NCBI Taxonomy" id="1929488"/>
    <lineage>
        <taxon>Bacteria</taxon>
        <taxon>Pseudomonadati</taxon>
        <taxon>Bacteroidota</taxon>
        <taxon>Flavobacteriia</taxon>
        <taxon>Flavobacteriales</taxon>
        <taxon>Flavobacteriaceae</taxon>
        <taxon>Croceivirga</taxon>
    </lineage>
</organism>
<dbReference type="Gene3D" id="3.30.300.30">
    <property type="match status" value="1"/>
</dbReference>
<dbReference type="AlphaFoldDB" id="A0A1V6LS30"/>
<dbReference type="Proteomes" id="UP000191680">
    <property type="component" value="Unassembled WGS sequence"/>
</dbReference>
<dbReference type="OrthoDB" id="8870348at2"/>
<keyword evidence="3" id="KW-1185">Reference proteome</keyword>
<name>A0A1V6LS30_9FLAO</name>
<dbReference type="RefSeq" id="WP_080318782.1">
    <property type="nucleotide sequence ID" value="NZ_MTBC01000004.1"/>
</dbReference>
<dbReference type="InterPro" id="IPR045851">
    <property type="entry name" value="AMP-bd_C_sf"/>
</dbReference>
<dbReference type="Gene3D" id="3.40.50.12780">
    <property type="entry name" value="N-terminal domain of ligase-like"/>
    <property type="match status" value="1"/>
</dbReference>
<dbReference type="InterPro" id="IPR042099">
    <property type="entry name" value="ANL_N_sf"/>
</dbReference>
<dbReference type="PANTHER" id="PTHR43201:SF32">
    <property type="entry name" value="2-SUCCINYLBENZOATE--COA LIGASE, CHLOROPLASTIC_PEROXISOMAL"/>
    <property type="match status" value="1"/>
</dbReference>
<gene>
    <name evidence="2" type="ORF">BUL40_07825</name>
</gene>
<comment type="caution">
    <text evidence="2">The sequence shown here is derived from an EMBL/GenBank/DDBJ whole genome shotgun (WGS) entry which is preliminary data.</text>
</comment>
<evidence type="ECO:0000313" key="2">
    <source>
        <dbReference type="EMBL" id="OQD42993.1"/>
    </source>
</evidence>
<protein>
    <submittedName>
        <fullName evidence="2">O-succinylbenzoic acid--CoA ligase</fullName>
    </submittedName>
</protein>
<dbReference type="GO" id="GO:0006631">
    <property type="term" value="P:fatty acid metabolic process"/>
    <property type="evidence" value="ECO:0007669"/>
    <property type="project" value="TreeGrafter"/>
</dbReference>
<dbReference type="EMBL" id="MTBC01000004">
    <property type="protein sequence ID" value="OQD42993.1"/>
    <property type="molecule type" value="Genomic_DNA"/>
</dbReference>
<dbReference type="SUPFAM" id="SSF56801">
    <property type="entry name" value="Acetyl-CoA synthetase-like"/>
    <property type="match status" value="1"/>
</dbReference>
<accession>A0A1V6LS30</accession>
<sequence>MQKKTRLHPDFKLNGQSFSEEALLTFARLEQASDKDYRVSVGDFLVDWLSETDSVKVFTSGSTGKPKQIILQKEHMRNSAMATGRFFNLQSGESALLCLSAAFIAGKMMLVRAMVLGLELVIVPPSNNPLKDLKENFDFVAMVPLQVTSSLALLNQVKTLIIGGAPVSKELREELVVLNTNSFETYGMTETITHIAAKNLKESNFFRVLPEVTIDKDQRGCLVVKAPRVSFEVIQTNDMVELKGSQMFKWLGRWDNVINSGGIKLIPEVIEEKLKPHIQNRFFLFGVKDERLGQKLCLLIEQESVVSKNIIEGIKQHSNLTKFETPKSIYTLAKFVETDTGKVKRQATIDKLFL</sequence>
<dbReference type="InterPro" id="IPR000873">
    <property type="entry name" value="AMP-dep_synth/lig_dom"/>
</dbReference>
<dbReference type="Pfam" id="PF00501">
    <property type="entry name" value="AMP-binding"/>
    <property type="match status" value="1"/>
</dbReference>
<evidence type="ECO:0000259" key="1">
    <source>
        <dbReference type="Pfam" id="PF00501"/>
    </source>
</evidence>